<name>A0AAV2KKP2_KNICA</name>
<dbReference type="EMBL" id="OZ035841">
    <property type="protein sequence ID" value="CAL1590615.1"/>
    <property type="molecule type" value="Genomic_DNA"/>
</dbReference>
<proteinExistence type="predicted"/>
<keyword evidence="1" id="KW-0472">Membrane</keyword>
<protein>
    <submittedName>
        <fullName evidence="2">Uncharacterized protein</fullName>
    </submittedName>
</protein>
<keyword evidence="1" id="KW-0812">Transmembrane</keyword>
<reference evidence="2 3" key="1">
    <citation type="submission" date="2024-04" db="EMBL/GenBank/DDBJ databases">
        <authorList>
            <person name="Waldvogel A.-M."/>
            <person name="Schoenle A."/>
        </authorList>
    </citation>
    <scope>NUCLEOTIDE SEQUENCE [LARGE SCALE GENOMIC DNA]</scope>
</reference>
<keyword evidence="1" id="KW-1133">Transmembrane helix</keyword>
<gene>
    <name evidence="2" type="ORF">KC01_LOCUS20108</name>
</gene>
<evidence type="ECO:0000313" key="3">
    <source>
        <dbReference type="Proteomes" id="UP001497482"/>
    </source>
</evidence>
<evidence type="ECO:0000313" key="2">
    <source>
        <dbReference type="EMBL" id="CAL1590615.1"/>
    </source>
</evidence>
<sequence>MERIGWGGDGMEGVRVVMEGVDLGCWGRVVCCGVFGVWVWGGGFVLVFVGCCWCVVWCWWVGGVVGFGVVGGLGLCCVLWVVLCWWGLWLGWVVGGGGGLVVGVVMVGLGFGSLWIWVYWFGVYCCGYVWYGFG</sequence>
<feature type="transmembrane region" description="Helical" evidence="1">
    <location>
        <begin position="26"/>
        <end position="49"/>
    </location>
</feature>
<keyword evidence="3" id="KW-1185">Reference proteome</keyword>
<dbReference type="AlphaFoldDB" id="A0AAV2KKP2"/>
<feature type="transmembrane region" description="Helical" evidence="1">
    <location>
        <begin position="56"/>
        <end position="83"/>
    </location>
</feature>
<feature type="transmembrane region" description="Helical" evidence="1">
    <location>
        <begin position="89"/>
        <end position="107"/>
    </location>
</feature>
<feature type="transmembrane region" description="Helical" evidence="1">
    <location>
        <begin position="114"/>
        <end position="133"/>
    </location>
</feature>
<evidence type="ECO:0000256" key="1">
    <source>
        <dbReference type="SAM" id="Phobius"/>
    </source>
</evidence>
<organism evidence="2 3">
    <name type="scientific">Knipowitschia caucasica</name>
    <name type="common">Caucasian dwarf goby</name>
    <name type="synonym">Pomatoschistus caucasicus</name>
    <dbReference type="NCBI Taxonomy" id="637954"/>
    <lineage>
        <taxon>Eukaryota</taxon>
        <taxon>Metazoa</taxon>
        <taxon>Chordata</taxon>
        <taxon>Craniata</taxon>
        <taxon>Vertebrata</taxon>
        <taxon>Euteleostomi</taxon>
        <taxon>Actinopterygii</taxon>
        <taxon>Neopterygii</taxon>
        <taxon>Teleostei</taxon>
        <taxon>Neoteleostei</taxon>
        <taxon>Acanthomorphata</taxon>
        <taxon>Gobiaria</taxon>
        <taxon>Gobiiformes</taxon>
        <taxon>Gobioidei</taxon>
        <taxon>Gobiidae</taxon>
        <taxon>Gobiinae</taxon>
        <taxon>Knipowitschia</taxon>
    </lineage>
</organism>
<dbReference type="Proteomes" id="UP001497482">
    <property type="component" value="Chromosome 19"/>
</dbReference>
<accession>A0AAV2KKP2</accession>